<reference evidence="2" key="1">
    <citation type="journal article" date="2017" name="PLoS ONE">
        <title>The Agassiz's desert tortoise genome provides a resource for the conservation of a threatened species.</title>
        <authorList>
            <person name="Tollis M."/>
            <person name="DeNardo D.F."/>
            <person name="Cornelius J.A."/>
            <person name="Dolby G.A."/>
            <person name="Edwards T."/>
            <person name="Henen B.T."/>
            <person name="Karl A.E."/>
            <person name="Murphy R.W."/>
            <person name="Kusumi K."/>
        </authorList>
    </citation>
    <scope>NUCLEOTIDE SEQUENCE [LARGE SCALE GENOMIC DNA]</scope>
</reference>
<accession>A0A452H7W4</accession>
<protein>
    <submittedName>
        <fullName evidence="1">Uncharacterized protein</fullName>
    </submittedName>
</protein>
<reference evidence="1" key="2">
    <citation type="submission" date="2025-08" db="UniProtKB">
        <authorList>
            <consortium name="Ensembl"/>
        </authorList>
    </citation>
    <scope>IDENTIFICATION</scope>
</reference>
<name>A0A452H7W4_9SAUR</name>
<keyword evidence="2" id="KW-1185">Reference proteome</keyword>
<evidence type="ECO:0000313" key="1">
    <source>
        <dbReference type="Ensembl" id="ENSGAGP00000010639.1"/>
    </source>
</evidence>
<evidence type="ECO:0000313" key="2">
    <source>
        <dbReference type="Proteomes" id="UP000291020"/>
    </source>
</evidence>
<dbReference type="Proteomes" id="UP000291020">
    <property type="component" value="Unassembled WGS sequence"/>
</dbReference>
<dbReference type="AlphaFoldDB" id="A0A452H7W4"/>
<reference evidence="1" key="3">
    <citation type="submission" date="2025-09" db="UniProtKB">
        <authorList>
            <consortium name="Ensembl"/>
        </authorList>
    </citation>
    <scope>IDENTIFICATION</scope>
</reference>
<proteinExistence type="predicted"/>
<sequence length="168" mass="17546">MFSLQRSRQESSFSPPHTYGYICGPLLSELGAGPAPKEDNDPDAEGGGCQSMPFLRRYCRTPSSSSLGGSLLNGWGSVSEENFTSTRCSLVSSSDGSFLVDANFAQALAVAVDNFCFGLSPRGCRFPGLGNSGCDAPGGIDSSPRGTGRTCPQLCPASRRAAHVVTHC</sequence>
<dbReference type="STRING" id="38772.ENSGAGP00000010639"/>
<organism evidence="1 2">
    <name type="scientific">Gopherus agassizii</name>
    <name type="common">Agassiz's desert tortoise</name>
    <dbReference type="NCBI Taxonomy" id="38772"/>
    <lineage>
        <taxon>Eukaryota</taxon>
        <taxon>Metazoa</taxon>
        <taxon>Chordata</taxon>
        <taxon>Craniata</taxon>
        <taxon>Vertebrata</taxon>
        <taxon>Euteleostomi</taxon>
        <taxon>Archelosauria</taxon>
        <taxon>Testudinata</taxon>
        <taxon>Testudines</taxon>
        <taxon>Cryptodira</taxon>
        <taxon>Durocryptodira</taxon>
        <taxon>Testudinoidea</taxon>
        <taxon>Testudinidae</taxon>
        <taxon>Gopherus</taxon>
    </lineage>
</organism>
<dbReference type="Ensembl" id="ENSGAGT00000012203.1">
    <property type="protein sequence ID" value="ENSGAGP00000010639.1"/>
    <property type="gene ID" value="ENSGAGG00000008307.1"/>
</dbReference>